<dbReference type="CDD" id="cd05471">
    <property type="entry name" value="pepsin_like"/>
    <property type="match status" value="1"/>
</dbReference>
<keyword evidence="2 5" id="KW-0064">Aspartyl protease</keyword>
<comment type="similarity">
    <text evidence="1 5">Belongs to the peptidase A1 family.</text>
</comment>
<keyword evidence="5" id="KW-0378">Hydrolase</keyword>
<dbReference type="EMBL" id="JH687558">
    <property type="protein sequence ID" value="EIN03854.1"/>
    <property type="molecule type" value="Genomic_DNA"/>
</dbReference>
<evidence type="ECO:0000256" key="3">
    <source>
        <dbReference type="PIRSR" id="PIRSR601461-1"/>
    </source>
</evidence>
<dbReference type="Pfam" id="PF00026">
    <property type="entry name" value="Asp"/>
    <property type="match status" value="1"/>
</dbReference>
<dbReference type="PROSITE" id="PS00141">
    <property type="entry name" value="ASP_PROTEASE"/>
    <property type="match status" value="1"/>
</dbReference>
<dbReference type="Gene3D" id="2.40.70.10">
    <property type="entry name" value="Acid Proteases"/>
    <property type="match status" value="2"/>
</dbReference>
<feature type="chain" id="PRO_5004443749" evidence="6">
    <location>
        <begin position="19"/>
        <end position="417"/>
    </location>
</feature>
<keyword evidence="4" id="KW-1015">Disulfide bond</keyword>
<evidence type="ECO:0000256" key="5">
    <source>
        <dbReference type="RuleBase" id="RU000454"/>
    </source>
</evidence>
<feature type="domain" description="Peptidase A1" evidence="7">
    <location>
        <begin position="108"/>
        <end position="414"/>
    </location>
</feature>
<dbReference type="RefSeq" id="XP_007388912.1">
    <property type="nucleotide sequence ID" value="XM_007388850.1"/>
</dbReference>
<dbReference type="InterPro" id="IPR033121">
    <property type="entry name" value="PEPTIDASE_A1"/>
</dbReference>
<gene>
    <name evidence="8" type="ORF">PUNSTDRAFT_139159</name>
</gene>
<reference evidence="9" key="1">
    <citation type="journal article" date="2012" name="Science">
        <title>The Paleozoic origin of enzymatic lignin decomposition reconstructed from 31 fungal genomes.</title>
        <authorList>
            <person name="Floudas D."/>
            <person name="Binder M."/>
            <person name="Riley R."/>
            <person name="Barry K."/>
            <person name="Blanchette R.A."/>
            <person name="Henrissat B."/>
            <person name="Martinez A.T."/>
            <person name="Otillar R."/>
            <person name="Spatafora J.W."/>
            <person name="Yadav J.S."/>
            <person name="Aerts A."/>
            <person name="Benoit I."/>
            <person name="Boyd A."/>
            <person name="Carlson A."/>
            <person name="Copeland A."/>
            <person name="Coutinho P.M."/>
            <person name="de Vries R.P."/>
            <person name="Ferreira P."/>
            <person name="Findley K."/>
            <person name="Foster B."/>
            <person name="Gaskell J."/>
            <person name="Glotzer D."/>
            <person name="Gorecki P."/>
            <person name="Heitman J."/>
            <person name="Hesse C."/>
            <person name="Hori C."/>
            <person name="Igarashi K."/>
            <person name="Jurgens J.A."/>
            <person name="Kallen N."/>
            <person name="Kersten P."/>
            <person name="Kohler A."/>
            <person name="Kuees U."/>
            <person name="Kumar T.K.A."/>
            <person name="Kuo A."/>
            <person name="LaButti K."/>
            <person name="Larrondo L.F."/>
            <person name="Lindquist E."/>
            <person name="Ling A."/>
            <person name="Lombard V."/>
            <person name="Lucas S."/>
            <person name="Lundell T."/>
            <person name="Martin R."/>
            <person name="McLaughlin D.J."/>
            <person name="Morgenstern I."/>
            <person name="Morin E."/>
            <person name="Murat C."/>
            <person name="Nagy L.G."/>
            <person name="Nolan M."/>
            <person name="Ohm R.A."/>
            <person name="Patyshakuliyeva A."/>
            <person name="Rokas A."/>
            <person name="Ruiz-Duenas F.J."/>
            <person name="Sabat G."/>
            <person name="Salamov A."/>
            <person name="Samejima M."/>
            <person name="Schmutz J."/>
            <person name="Slot J.C."/>
            <person name="St John F."/>
            <person name="Stenlid J."/>
            <person name="Sun H."/>
            <person name="Sun S."/>
            <person name="Syed K."/>
            <person name="Tsang A."/>
            <person name="Wiebenga A."/>
            <person name="Young D."/>
            <person name="Pisabarro A."/>
            <person name="Eastwood D.C."/>
            <person name="Martin F."/>
            <person name="Cullen D."/>
            <person name="Grigoriev I.V."/>
            <person name="Hibbett D.S."/>
        </authorList>
    </citation>
    <scope>NUCLEOTIDE SEQUENCE [LARGE SCALE GENOMIC DNA]</scope>
    <source>
        <strain evidence="9">HHB-11173 SS5</strain>
    </source>
</reference>
<feature type="disulfide bond" evidence="4">
    <location>
        <begin position="139"/>
        <end position="144"/>
    </location>
</feature>
<feature type="active site" evidence="3">
    <location>
        <position position="126"/>
    </location>
</feature>
<evidence type="ECO:0000256" key="2">
    <source>
        <dbReference type="ARBA" id="ARBA00022750"/>
    </source>
</evidence>
<dbReference type="PANTHER" id="PTHR47966">
    <property type="entry name" value="BETA-SITE APP-CLEAVING ENZYME, ISOFORM A-RELATED"/>
    <property type="match status" value="1"/>
</dbReference>
<evidence type="ECO:0000313" key="8">
    <source>
        <dbReference type="EMBL" id="EIN03854.1"/>
    </source>
</evidence>
<dbReference type="KEGG" id="psq:PUNSTDRAFT_139159"/>
<dbReference type="FunFam" id="2.40.70.10:FF:000008">
    <property type="entry name" value="Cathepsin D"/>
    <property type="match status" value="1"/>
</dbReference>
<dbReference type="InterPro" id="IPR001461">
    <property type="entry name" value="Aspartic_peptidase_A1"/>
</dbReference>
<proteinExistence type="inferred from homology"/>
<sequence>MFCKVTLLALALVLVGSASPVVHDNHGVRIPMSRRSGITTVNGVVDQSKLKAATANAINKHRQNLLNLLHNVGRLPKGAHVKELVTVPPPSGKKRQSETLTDVGDAEWTGDITIGTPGQPFVVDFDTGSSDLWVPFSTCSSSTCTSKNKYTAHQSSTSSKKDGTFTIEYGDGSTVSGPVYTDTVVVGGVNVTDQYFSPVTKDTSTVSGDPSDGIMGMAWPAISQLGHNPVVNSAFKAGAIPAEVFGMKLASNNSELFLGGTNSVLYTGSIEYHAIDTSSGFWQAQGASVSVGSKTVVQNFDTIIDSGTTLMYGPPSAVKEVYGSISGSSVVDEEEGAYAFPQASSSLASNHLTERSWVIRSFNAGETEEGSGQCVGALLGQDIGFGDNVWLLGDAFMRNVYTAFSFTDSSVGFAELA</sequence>
<organism evidence="8 9">
    <name type="scientific">Punctularia strigosozonata (strain HHB-11173)</name>
    <name type="common">White-rot fungus</name>
    <dbReference type="NCBI Taxonomy" id="741275"/>
    <lineage>
        <taxon>Eukaryota</taxon>
        <taxon>Fungi</taxon>
        <taxon>Dikarya</taxon>
        <taxon>Basidiomycota</taxon>
        <taxon>Agaricomycotina</taxon>
        <taxon>Agaricomycetes</taxon>
        <taxon>Corticiales</taxon>
        <taxon>Punctulariaceae</taxon>
        <taxon>Punctularia</taxon>
    </lineage>
</organism>
<dbReference type="InterPro" id="IPR001969">
    <property type="entry name" value="Aspartic_peptidase_AS"/>
</dbReference>
<dbReference type="InterPro" id="IPR021109">
    <property type="entry name" value="Peptidase_aspartic_dom_sf"/>
</dbReference>
<accession>R7S1W4</accession>
<dbReference type="eggNOG" id="KOG1339">
    <property type="taxonomic scope" value="Eukaryota"/>
</dbReference>
<dbReference type="InterPro" id="IPR034164">
    <property type="entry name" value="Pepsin-like_dom"/>
</dbReference>
<evidence type="ECO:0000256" key="1">
    <source>
        <dbReference type="ARBA" id="ARBA00007447"/>
    </source>
</evidence>
<dbReference type="PRINTS" id="PR00792">
    <property type="entry name" value="PEPSIN"/>
</dbReference>
<dbReference type="OrthoDB" id="15189at2759"/>
<dbReference type="Proteomes" id="UP000054196">
    <property type="component" value="Unassembled WGS sequence"/>
</dbReference>
<dbReference type="GeneID" id="18880250"/>
<dbReference type="OMA" id="SYANTWI"/>
<dbReference type="PROSITE" id="PS51767">
    <property type="entry name" value="PEPTIDASE_A1"/>
    <property type="match status" value="1"/>
</dbReference>
<keyword evidence="9" id="KW-1185">Reference proteome</keyword>
<dbReference type="GO" id="GO:0006508">
    <property type="term" value="P:proteolysis"/>
    <property type="evidence" value="ECO:0007669"/>
    <property type="project" value="UniProtKB-KW"/>
</dbReference>
<keyword evidence="5 8" id="KW-0645">Protease</keyword>
<feature type="active site" evidence="3">
    <location>
        <position position="305"/>
    </location>
</feature>
<evidence type="ECO:0000256" key="4">
    <source>
        <dbReference type="PIRSR" id="PIRSR601461-2"/>
    </source>
</evidence>
<dbReference type="GO" id="GO:0004190">
    <property type="term" value="F:aspartic-type endopeptidase activity"/>
    <property type="evidence" value="ECO:0007669"/>
    <property type="project" value="UniProtKB-KW"/>
</dbReference>
<evidence type="ECO:0000259" key="7">
    <source>
        <dbReference type="PROSITE" id="PS51767"/>
    </source>
</evidence>
<dbReference type="SUPFAM" id="SSF50630">
    <property type="entry name" value="Acid proteases"/>
    <property type="match status" value="1"/>
</dbReference>
<dbReference type="HOGENOM" id="CLU_013253_1_4_1"/>
<keyword evidence="6" id="KW-0732">Signal</keyword>
<dbReference type="PANTHER" id="PTHR47966:SF51">
    <property type="entry name" value="BETA-SITE APP-CLEAVING ENZYME, ISOFORM A-RELATED"/>
    <property type="match status" value="1"/>
</dbReference>
<name>R7S1W4_PUNST</name>
<feature type="signal peptide" evidence="6">
    <location>
        <begin position="1"/>
        <end position="18"/>
    </location>
</feature>
<protein>
    <submittedName>
        <fullName evidence="8">Acid protease</fullName>
    </submittedName>
</protein>
<evidence type="ECO:0000256" key="6">
    <source>
        <dbReference type="SAM" id="SignalP"/>
    </source>
</evidence>
<dbReference type="AlphaFoldDB" id="R7S1W4"/>
<evidence type="ECO:0000313" key="9">
    <source>
        <dbReference type="Proteomes" id="UP000054196"/>
    </source>
</evidence>